<dbReference type="Pfam" id="PF00149">
    <property type="entry name" value="Metallophos"/>
    <property type="match status" value="1"/>
</dbReference>
<reference evidence="6 8" key="1">
    <citation type="submission" date="2015-09" db="EMBL/GenBank/DDBJ databases">
        <title>Identification and resolution of microdiversity through metagenomic sequencing of parallel consortia.</title>
        <authorList>
            <person name="Nelson W.C."/>
            <person name="Romine M.F."/>
            <person name="Lindemann S.R."/>
        </authorList>
    </citation>
    <scope>NUCLEOTIDE SEQUENCE [LARGE SCALE GENOMIC DNA]</scope>
    <source>
        <strain evidence="6">HL-109</strain>
    </source>
</reference>
<dbReference type="Gene3D" id="3.60.21.10">
    <property type="match status" value="1"/>
</dbReference>
<reference evidence="7 9" key="2">
    <citation type="submission" date="2016-08" db="EMBL/GenBank/DDBJ databases">
        <authorList>
            <person name="Varghese N."/>
            <person name="Submissions Spin"/>
        </authorList>
    </citation>
    <scope>NUCLEOTIDE SEQUENCE [LARGE SCALE GENOMIC DNA]</scope>
    <source>
        <strain evidence="7 9">HL-109</strain>
    </source>
</reference>
<feature type="domain" description="Calcineurin-like phosphoesterase" evidence="5">
    <location>
        <begin position="2"/>
        <end position="224"/>
    </location>
</feature>
<dbReference type="InterPro" id="IPR050884">
    <property type="entry name" value="CNP_phosphodiesterase-III"/>
</dbReference>
<evidence type="ECO:0000256" key="3">
    <source>
        <dbReference type="ARBA" id="ARBA00023004"/>
    </source>
</evidence>
<dbReference type="STRING" id="1653334.GA0071312_2866"/>
<sequence length="312" mass="33681">MFRIAHLTDPHVGPLPRPRLRELMGKRLTGFINWHRGRDRAHDMELLAALVQDMRNQRPDHIACTGDIANIGLPQEWDAAREFLASLGEPDAVSFVPGNHDAYIEGALAGLLTVCGPWTRDDAGEEGVFPYVRRRDHVALVGLSSAIPTAPFVASGRMGQTQLDAAEKLLDGLAEEGLCRVVMIHHPPHVAGASAGRNLTDSRKFEEMIARTGADLVLHGHNHIGTVATIPGPDGRVPVIGAPSASSRGGTIAHRAAYYLFDIALADYGFTVKAQMRGLKADGSIGFLENVSLARKSGGLRESLKRGKHARQ</sequence>
<evidence type="ECO:0000313" key="6">
    <source>
        <dbReference type="EMBL" id="KPQ10962.1"/>
    </source>
</evidence>
<keyword evidence="2 6" id="KW-0378">Hydrolase</keyword>
<dbReference type="GO" id="GO:0046872">
    <property type="term" value="F:metal ion binding"/>
    <property type="evidence" value="ECO:0007669"/>
    <property type="project" value="UniProtKB-KW"/>
</dbReference>
<dbReference type="InterPro" id="IPR004843">
    <property type="entry name" value="Calcineurin-like_PHP"/>
</dbReference>
<evidence type="ECO:0000256" key="4">
    <source>
        <dbReference type="ARBA" id="ARBA00025742"/>
    </source>
</evidence>
<keyword evidence="1" id="KW-0479">Metal-binding</keyword>
<dbReference type="PANTHER" id="PTHR42988:SF2">
    <property type="entry name" value="CYCLIC NUCLEOTIDE PHOSPHODIESTERASE CBUA0032-RELATED"/>
    <property type="match status" value="1"/>
</dbReference>
<evidence type="ECO:0000313" key="9">
    <source>
        <dbReference type="Proteomes" id="UP000182800"/>
    </source>
</evidence>
<keyword evidence="9" id="KW-1185">Reference proteome</keyword>
<dbReference type="Proteomes" id="UP000050497">
    <property type="component" value="Unassembled WGS sequence"/>
</dbReference>
<dbReference type="EMBL" id="LJSX01000011">
    <property type="protein sequence ID" value="KPQ10962.1"/>
    <property type="molecule type" value="Genomic_DNA"/>
</dbReference>
<proteinExistence type="inferred from homology"/>
<evidence type="ECO:0000259" key="5">
    <source>
        <dbReference type="Pfam" id="PF00149"/>
    </source>
</evidence>
<evidence type="ECO:0000313" key="7">
    <source>
        <dbReference type="EMBL" id="SCC81895.1"/>
    </source>
</evidence>
<dbReference type="SUPFAM" id="SSF56300">
    <property type="entry name" value="Metallo-dependent phosphatases"/>
    <property type="match status" value="1"/>
</dbReference>
<dbReference type="PATRIC" id="fig|1653334.4.peg.2814"/>
<accession>A0A0N8KEC6</accession>
<evidence type="ECO:0000256" key="2">
    <source>
        <dbReference type="ARBA" id="ARBA00022801"/>
    </source>
</evidence>
<dbReference type="GO" id="GO:0016787">
    <property type="term" value="F:hydrolase activity"/>
    <property type="evidence" value="ECO:0007669"/>
    <property type="project" value="UniProtKB-KW"/>
</dbReference>
<comment type="caution">
    <text evidence="6">The sequence shown here is derived from an EMBL/GenBank/DDBJ whole genome shotgun (WGS) entry which is preliminary data.</text>
</comment>
<keyword evidence="3" id="KW-0408">Iron</keyword>
<organism evidence="6 8">
    <name type="scientific">Saliniramus fredricksonii</name>
    <dbReference type="NCBI Taxonomy" id="1653334"/>
    <lineage>
        <taxon>Bacteria</taxon>
        <taxon>Pseudomonadati</taxon>
        <taxon>Pseudomonadota</taxon>
        <taxon>Alphaproteobacteria</taxon>
        <taxon>Hyphomicrobiales</taxon>
        <taxon>Salinarimonadaceae</taxon>
        <taxon>Saliniramus</taxon>
    </lineage>
</organism>
<dbReference type="AlphaFoldDB" id="A0A0N8KEC6"/>
<dbReference type="Proteomes" id="UP000182800">
    <property type="component" value="Unassembled WGS sequence"/>
</dbReference>
<dbReference type="RefSeq" id="WP_074445493.1">
    <property type="nucleotide sequence ID" value="NZ_FMBM01000002.1"/>
</dbReference>
<evidence type="ECO:0000256" key="1">
    <source>
        <dbReference type="ARBA" id="ARBA00022723"/>
    </source>
</evidence>
<dbReference type="EMBL" id="FMBM01000002">
    <property type="protein sequence ID" value="SCC81895.1"/>
    <property type="molecule type" value="Genomic_DNA"/>
</dbReference>
<comment type="similarity">
    <text evidence="4">Belongs to the cyclic nucleotide phosphodiesterase class-III family.</text>
</comment>
<evidence type="ECO:0000313" key="8">
    <source>
        <dbReference type="Proteomes" id="UP000050497"/>
    </source>
</evidence>
<gene>
    <name evidence="7" type="ORF">GA0071312_2866</name>
    <name evidence="6" type="ORF">HLUCCO17_08610</name>
</gene>
<dbReference type="InterPro" id="IPR029052">
    <property type="entry name" value="Metallo-depent_PP-like"/>
</dbReference>
<name>A0A0N8KEC6_9HYPH</name>
<protein>
    <submittedName>
        <fullName evidence="7">3',5'-cyclic AMP phosphodiesterase CpdA</fullName>
    </submittedName>
    <submittedName>
        <fullName evidence="6">Putative phosphohydrolase</fullName>
    </submittedName>
</protein>
<dbReference type="OrthoDB" id="9794568at2"/>
<dbReference type="PANTHER" id="PTHR42988">
    <property type="entry name" value="PHOSPHOHYDROLASE"/>
    <property type="match status" value="1"/>
</dbReference>